<sequence>WGGPLDCQTFSITAPTNSMITLVPNPPLFGIPIAFNYSISNLIPTTRSTTLFVGFFGDDDDIPFDSHVIRLKSNVTEYMLSDLYVNTPLDTQSYTVMFALSDDVNGFIDCVTFQFQF</sequence>
<name>A0ACA9MNY5_9GLOM</name>
<evidence type="ECO:0000313" key="1">
    <source>
        <dbReference type="EMBL" id="CAG8589095.1"/>
    </source>
</evidence>
<dbReference type="EMBL" id="CAJVPW010008065">
    <property type="protein sequence ID" value="CAG8589095.1"/>
    <property type="molecule type" value="Genomic_DNA"/>
</dbReference>
<gene>
    <name evidence="1" type="ORF">SPELUC_LOCUS6675</name>
</gene>
<evidence type="ECO:0000313" key="2">
    <source>
        <dbReference type="Proteomes" id="UP000789366"/>
    </source>
</evidence>
<comment type="caution">
    <text evidence="1">The sequence shown here is derived from an EMBL/GenBank/DDBJ whole genome shotgun (WGS) entry which is preliminary data.</text>
</comment>
<dbReference type="Proteomes" id="UP000789366">
    <property type="component" value="Unassembled WGS sequence"/>
</dbReference>
<organism evidence="1 2">
    <name type="scientific">Cetraspora pellucida</name>
    <dbReference type="NCBI Taxonomy" id="1433469"/>
    <lineage>
        <taxon>Eukaryota</taxon>
        <taxon>Fungi</taxon>
        <taxon>Fungi incertae sedis</taxon>
        <taxon>Mucoromycota</taxon>
        <taxon>Glomeromycotina</taxon>
        <taxon>Glomeromycetes</taxon>
        <taxon>Diversisporales</taxon>
        <taxon>Gigasporaceae</taxon>
        <taxon>Cetraspora</taxon>
    </lineage>
</organism>
<proteinExistence type="predicted"/>
<feature type="non-terminal residue" evidence="1">
    <location>
        <position position="1"/>
    </location>
</feature>
<protein>
    <submittedName>
        <fullName evidence="1">36_t:CDS:1</fullName>
    </submittedName>
</protein>
<keyword evidence="2" id="KW-1185">Reference proteome</keyword>
<reference evidence="1" key="1">
    <citation type="submission" date="2021-06" db="EMBL/GenBank/DDBJ databases">
        <authorList>
            <person name="Kallberg Y."/>
            <person name="Tangrot J."/>
            <person name="Rosling A."/>
        </authorList>
    </citation>
    <scope>NUCLEOTIDE SEQUENCE</scope>
    <source>
        <strain evidence="1">28 12/20/2015</strain>
    </source>
</reference>
<accession>A0ACA9MNY5</accession>